<feature type="transmembrane region" description="Helical" evidence="9">
    <location>
        <begin position="157"/>
        <end position="183"/>
    </location>
</feature>
<feature type="transmembrane region" description="Helical" evidence="9">
    <location>
        <begin position="116"/>
        <end position="137"/>
    </location>
</feature>
<sequence length="231" mass="25593">MPTEFLDPSGLLENGGPILWLQAVLAFFGALFVVERLFFFHRARINVGDLLVGLSNHVRRKAYAEAMHEAARAPGPVARVAHSVLLRHSMERPDLRDIAQEAGQLEVPRVEKNLRAILAVAMLAPLTGMLGTVLGLAETFQRMSERGGFAGPAEVISGVQSALVTTAVGLTIAIPAYLFYLYFLGRAKRLFHRIERTGIEMVNMICDARADTGIVSMRDELEARRREERKK</sequence>
<evidence type="ECO:0000256" key="9">
    <source>
        <dbReference type="SAM" id="Phobius"/>
    </source>
</evidence>
<evidence type="ECO:0000259" key="10">
    <source>
        <dbReference type="Pfam" id="PF01618"/>
    </source>
</evidence>
<evidence type="ECO:0000256" key="6">
    <source>
        <dbReference type="ARBA" id="ARBA00022989"/>
    </source>
</evidence>
<keyword evidence="3" id="KW-1003">Cell membrane</keyword>
<dbReference type="AlphaFoldDB" id="A0A858RL97"/>
<evidence type="ECO:0000256" key="1">
    <source>
        <dbReference type="ARBA" id="ARBA00004651"/>
    </source>
</evidence>
<keyword evidence="6 9" id="KW-1133">Transmembrane helix</keyword>
<protein>
    <submittedName>
        <fullName evidence="11">MotA/TolQ/ExbB proton channel family protein</fullName>
    </submittedName>
</protein>
<dbReference type="RefSeq" id="WP_169455781.1">
    <property type="nucleotide sequence ID" value="NZ_CP051774.1"/>
</dbReference>
<evidence type="ECO:0000256" key="3">
    <source>
        <dbReference type="ARBA" id="ARBA00022475"/>
    </source>
</evidence>
<keyword evidence="5 8" id="KW-0653">Protein transport</keyword>
<dbReference type="EMBL" id="CP051774">
    <property type="protein sequence ID" value="QJE97381.1"/>
    <property type="molecule type" value="Genomic_DNA"/>
</dbReference>
<evidence type="ECO:0000256" key="4">
    <source>
        <dbReference type="ARBA" id="ARBA00022692"/>
    </source>
</evidence>
<accession>A0A858RL97</accession>
<evidence type="ECO:0000256" key="7">
    <source>
        <dbReference type="ARBA" id="ARBA00023136"/>
    </source>
</evidence>
<dbReference type="InterPro" id="IPR002898">
    <property type="entry name" value="MotA_ExbB_proton_chnl"/>
</dbReference>
<proteinExistence type="inferred from homology"/>
<dbReference type="GO" id="GO:0005886">
    <property type="term" value="C:plasma membrane"/>
    <property type="evidence" value="ECO:0007669"/>
    <property type="project" value="UniProtKB-SubCell"/>
</dbReference>
<keyword evidence="4 9" id="KW-0812">Transmembrane</keyword>
<feature type="transmembrane region" description="Helical" evidence="9">
    <location>
        <begin position="20"/>
        <end position="39"/>
    </location>
</feature>
<dbReference type="PANTHER" id="PTHR30625">
    <property type="entry name" value="PROTEIN TOLQ"/>
    <property type="match status" value="1"/>
</dbReference>
<dbReference type="Proteomes" id="UP000501812">
    <property type="component" value="Chromosome"/>
</dbReference>
<dbReference type="InterPro" id="IPR050790">
    <property type="entry name" value="ExbB/TolQ_transport"/>
</dbReference>
<dbReference type="KEGG" id="luo:HHL09_16835"/>
<feature type="domain" description="MotA/TolQ/ExbB proton channel" evidence="10">
    <location>
        <begin position="87"/>
        <end position="195"/>
    </location>
</feature>
<organism evidence="11 12">
    <name type="scientific">Luteolibacter luteus</name>
    <dbReference type="NCBI Taxonomy" id="2728835"/>
    <lineage>
        <taxon>Bacteria</taxon>
        <taxon>Pseudomonadati</taxon>
        <taxon>Verrucomicrobiota</taxon>
        <taxon>Verrucomicrobiia</taxon>
        <taxon>Verrucomicrobiales</taxon>
        <taxon>Verrucomicrobiaceae</taxon>
        <taxon>Luteolibacter</taxon>
    </lineage>
</organism>
<dbReference type="PANTHER" id="PTHR30625:SF15">
    <property type="entry name" value="BIOPOLYMER TRANSPORT PROTEIN EXBB"/>
    <property type="match status" value="1"/>
</dbReference>
<evidence type="ECO:0000256" key="5">
    <source>
        <dbReference type="ARBA" id="ARBA00022927"/>
    </source>
</evidence>
<dbReference type="GO" id="GO:0017038">
    <property type="term" value="P:protein import"/>
    <property type="evidence" value="ECO:0007669"/>
    <property type="project" value="TreeGrafter"/>
</dbReference>
<keyword evidence="7 9" id="KW-0472">Membrane</keyword>
<evidence type="ECO:0000256" key="2">
    <source>
        <dbReference type="ARBA" id="ARBA00022448"/>
    </source>
</evidence>
<keyword evidence="2 8" id="KW-0813">Transport</keyword>
<evidence type="ECO:0000313" key="11">
    <source>
        <dbReference type="EMBL" id="QJE97381.1"/>
    </source>
</evidence>
<comment type="subcellular location">
    <subcellularLocation>
        <location evidence="1">Cell membrane</location>
        <topology evidence="1">Multi-pass membrane protein</topology>
    </subcellularLocation>
    <subcellularLocation>
        <location evidence="8">Membrane</location>
        <topology evidence="8">Multi-pass membrane protein</topology>
    </subcellularLocation>
</comment>
<evidence type="ECO:0000256" key="8">
    <source>
        <dbReference type="RuleBase" id="RU004057"/>
    </source>
</evidence>
<dbReference type="Pfam" id="PF01618">
    <property type="entry name" value="MotA_ExbB"/>
    <property type="match status" value="1"/>
</dbReference>
<evidence type="ECO:0000313" key="12">
    <source>
        <dbReference type="Proteomes" id="UP000501812"/>
    </source>
</evidence>
<gene>
    <name evidence="11" type="ORF">HHL09_16835</name>
</gene>
<keyword evidence="12" id="KW-1185">Reference proteome</keyword>
<reference evidence="11 12" key="1">
    <citation type="submission" date="2020-04" db="EMBL/GenBank/DDBJ databases">
        <title>Luteolibacter sp. G-1-1-1 isolated from soil.</title>
        <authorList>
            <person name="Dahal R.H."/>
        </authorList>
    </citation>
    <scope>NUCLEOTIDE SEQUENCE [LARGE SCALE GENOMIC DNA]</scope>
    <source>
        <strain evidence="11 12">G-1-1-1</strain>
    </source>
</reference>
<name>A0A858RL97_9BACT</name>
<comment type="similarity">
    <text evidence="8">Belongs to the exbB/tolQ family.</text>
</comment>